<dbReference type="PANTHER" id="PTHR20835:SF0">
    <property type="entry name" value="E3 UBIQUITIN-PROTEIN LIGASE PPP1R11"/>
    <property type="match status" value="1"/>
</dbReference>
<dbReference type="GO" id="GO:0005634">
    <property type="term" value="C:nucleus"/>
    <property type="evidence" value="ECO:0007669"/>
    <property type="project" value="TreeGrafter"/>
</dbReference>
<gene>
    <name evidence="4" type="ORF">V5799_008262</name>
</gene>
<dbReference type="AlphaFoldDB" id="A0AAQ4FDN3"/>
<feature type="compositionally biased region" description="Basic residues" evidence="3">
    <location>
        <begin position="94"/>
        <end position="104"/>
    </location>
</feature>
<feature type="compositionally biased region" description="Polar residues" evidence="3">
    <location>
        <begin position="1"/>
        <end position="24"/>
    </location>
</feature>
<keyword evidence="5" id="KW-1185">Reference proteome</keyword>
<evidence type="ECO:0000256" key="2">
    <source>
        <dbReference type="ARBA" id="ARBA00031039"/>
    </source>
</evidence>
<dbReference type="PANTHER" id="PTHR20835">
    <property type="entry name" value="E3 UBIQUITIN-PROTEIN LIGASE PPP1R11-RELATED"/>
    <property type="match status" value="1"/>
</dbReference>
<evidence type="ECO:0000313" key="4">
    <source>
        <dbReference type="EMBL" id="KAK8785374.1"/>
    </source>
</evidence>
<evidence type="ECO:0000313" key="5">
    <source>
        <dbReference type="Proteomes" id="UP001321473"/>
    </source>
</evidence>
<comment type="caution">
    <text evidence="4">The sequence shown here is derived from an EMBL/GenBank/DDBJ whole genome shotgun (WGS) entry which is preliminary data.</text>
</comment>
<dbReference type="Pfam" id="PF07491">
    <property type="entry name" value="PPI_Ypi1"/>
    <property type="match status" value="1"/>
</dbReference>
<feature type="compositionally biased region" description="Low complexity" evidence="3">
    <location>
        <begin position="113"/>
        <end position="127"/>
    </location>
</feature>
<organism evidence="4 5">
    <name type="scientific">Amblyomma americanum</name>
    <name type="common">Lone star tick</name>
    <dbReference type="NCBI Taxonomy" id="6943"/>
    <lineage>
        <taxon>Eukaryota</taxon>
        <taxon>Metazoa</taxon>
        <taxon>Ecdysozoa</taxon>
        <taxon>Arthropoda</taxon>
        <taxon>Chelicerata</taxon>
        <taxon>Arachnida</taxon>
        <taxon>Acari</taxon>
        <taxon>Parasitiformes</taxon>
        <taxon>Ixodida</taxon>
        <taxon>Ixodoidea</taxon>
        <taxon>Ixodidae</taxon>
        <taxon>Amblyomminae</taxon>
        <taxon>Amblyomma</taxon>
    </lineage>
</organism>
<dbReference type="Proteomes" id="UP001321473">
    <property type="component" value="Unassembled WGS sequence"/>
</dbReference>
<accession>A0AAQ4FDN3</accession>
<feature type="compositionally biased region" description="Basic residues" evidence="3">
    <location>
        <begin position="33"/>
        <end position="43"/>
    </location>
</feature>
<evidence type="ECO:0000256" key="1">
    <source>
        <dbReference type="ARBA" id="ARBA00021994"/>
    </source>
</evidence>
<protein>
    <recommendedName>
        <fullName evidence="1">E3 ubiquitin-protein ligase PPP1R11</fullName>
    </recommendedName>
    <alternativeName>
        <fullName evidence="2">Protein phosphatase 1 regulatory subunit 11</fullName>
    </alternativeName>
</protein>
<dbReference type="EMBL" id="JARKHS020003622">
    <property type="protein sequence ID" value="KAK8785374.1"/>
    <property type="molecule type" value="Genomic_DNA"/>
</dbReference>
<sequence length="139" mass="14856">MSNTATAAEVTASGSLTQQLNPDQQAPAEKPLKITKKGSKQKIRRTVSWTTDTVDNEHLNRKSSKCCCIYVKPTKFGDDEPDDEEGDCENCRGHFPRGGKHRAGHPCGPAPEPEMAAPPVVPSATTAPVPPEAPPPPSM</sequence>
<reference evidence="4 5" key="1">
    <citation type="journal article" date="2023" name="Arcadia Sci">
        <title>De novo assembly of a long-read Amblyomma americanum tick genome.</title>
        <authorList>
            <person name="Chou S."/>
            <person name="Poskanzer K.E."/>
            <person name="Rollins M."/>
            <person name="Thuy-Boun P.S."/>
        </authorList>
    </citation>
    <scope>NUCLEOTIDE SEQUENCE [LARGE SCALE GENOMIC DNA]</scope>
    <source>
        <strain evidence="4">F_SG_1</strain>
        <tissue evidence="4">Salivary glands</tissue>
    </source>
</reference>
<feature type="compositionally biased region" description="Pro residues" evidence="3">
    <location>
        <begin position="128"/>
        <end position="139"/>
    </location>
</feature>
<dbReference type="GO" id="GO:0008157">
    <property type="term" value="F:protein phosphatase 1 binding"/>
    <property type="evidence" value="ECO:0007669"/>
    <property type="project" value="TreeGrafter"/>
</dbReference>
<name>A0AAQ4FDN3_AMBAM</name>
<dbReference type="GO" id="GO:0004865">
    <property type="term" value="F:protein serine/threonine phosphatase inhibitor activity"/>
    <property type="evidence" value="ECO:0007669"/>
    <property type="project" value="InterPro"/>
</dbReference>
<proteinExistence type="predicted"/>
<evidence type="ECO:0000256" key="3">
    <source>
        <dbReference type="SAM" id="MobiDB-lite"/>
    </source>
</evidence>
<feature type="region of interest" description="Disordered" evidence="3">
    <location>
        <begin position="1"/>
        <end position="43"/>
    </location>
</feature>
<feature type="region of interest" description="Disordered" evidence="3">
    <location>
        <begin position="93"/>
        <end position="139"/>
    </location>
</feature>
<dbReference type="InterPro" id="IPR011107">
    <property type="entry name" value="PPI_Ypi1"/>
</dbReference>